<organism evidence="12 13">
    <name type="scientific">Anaeromassilibacillus senegalensis</name>
    <dbReference type="NCBI Taxonomy" id="1673717"/>
    <lineage>
        <taxon>Bacteria</taxon>
        <taxon>Bacillati</taxon>
        <taxon>Bacillota</taxon>
        <taxon>Clostridia</taxon>
        <taxon>Eubacteriales</taxon>
        <taxon>Acutalibacteraceae</taxon>
        <taxon>Anaeromassilibacillus</taxon>
    </lineage>
</organism>
<dbReference type="InterPro" id="IPR027417">
    <property type="entry name" value="P-loop_NTPase"/>
</dbReference>
<keyword evidence="3 7" id="KW-0547">Nucleotide-binding</keyword>
<dbReference type="InterPro" id="IPR005225">
    <property type="entry name" value="Small_GTP-bd"/>
</dbReference>
<dbReference type="PANTHER" id="PTHR42698">
    <property type="entry name" value="GTPASE ERA"/>
    <property type="match status" value="1"/>
</dbReference>
<keyword evidence="13" id="KW-1185">Reference proteome</keyword>
<dbReference type="InterPro" id="IPR015946">
    <property type="entry name" value="KH_dom-like_a/b"/>
</dbReference>
<evidence type="ECO:0000256" key="2">
    <source>
        <dbReference type="ARBA" id="ARBA00020484"/>
    </source>
</evidence>
<evidence type="ECO:0000256" key="5">
    <source>
        <dbReference type="ARBA" id="ARBA00023134"/>
    </source>
</evidence>
<evidence type="ECO:0000313" key="13">
    <source>
        <dbReference type="Proteomes" id="UP001298681"/>
    </source>
</evidence>
<dbReference type="HAMAP" id="MF_00367">
    <property type="entry name" value="GTPase_Era"/>
    <property type="match status" value="1"/>
</dbReference>
<dbReference type="SUPFAM" id="SSF52540">
    <property type="entry name" value="P-loop containing nucleoside triphosphate hydrolases"/>
    <property type="match status" value="1"/>
</dbReference>
<dbReference type="Proteomes" id="UP001298681">
    <property type="component" value="Unassembled WGS sequence"/>
</dbReference>
<dbReference type="InterPro" id="IPR005662">
    <property type="entry name" value="GTPase_Era-like"/>
</dbReference>
<comment type="subcellular location">
    <subcellularLocation>
        <location evidence="7">Cytoplasm</location>
    </subcellularLocation>
    <subcellularLocation>
        <location evidence="7">Cell membrane</location>
        <topology evidence="7">Peripheral membrane protein</topology>
    </subcellularLocation>
</comment>
<sequence>MELETMRPEDRTAFIAIVGRPNVGKSSLLNRMLGQKVAIVSSKPQTTRTRIMGVLTEGADQLVFIDTPGLMRPRNRLGDYMVRSVTESVSGVDACLLVVEAGQKISPADLDLIEKFRSLDMPAVLAINKIDLLQDKSILMAQIAELSGLFAFEAVVPVSAQNGDGVRILMDELKKLAMPGGHFFDDDTLTDQPERVLAGEIIREKLLRLLDKEIPHGVAVAVERMREQENGVTEIHATIFCERDSHKGIIIGKGGAMLKKVGTYAREDMERFFGCKINLQLWVKVKEGWRNSDAILRSLGYDSSSFDT</sequence>
<feature type="binding site" evidence="7">
    <location>
        <begin position="128"/>
        <end position="131"/>
    </location>
    <ligand>
        <name>GTP</name>
        <dbReference type="ChEBI" id="CHEBI:37565"/>
    </ligand>
</feature>
<keyword evidence="7" id="KW-0963">Cytoplasm</keyword>
<dbReference type="EMBL" id="JAKNHQ010000007">
    <property type="protein sequence ID" value="MCG4610570.1"/>
    <property type="molecule type" value="Genomic_DNA"/>
</dbReference>
<evidence type="ECO:0000256" key="6">
    <source>
        <dbReference type="ARBA" id="ARBA00023136"/>
    </source>
</evidence>
<evidence type="ECO:0000256" key="1">
    <source>
        <dbReference type="ARBA" id="ARBA00007921"/>
    </source>
</evidence>
<gene>
    <name evidence="7 12" type="primary">era</name>
    <name evidence="12" type="ORF">L0P57_06445</name>
</gene>
<name>A0ABS9MID5_9FIRM</name>
<dbReference type="CDD" id="cd22534">
    <property type="entry name" value="KH-II_Era"/>
    <property type="match status" value="1"/>
</dbReference>
<proteinExistence type="inferred from homology"/>
<keyword evidence="7" id="KW-0699">rRNA-binding</keyword>
<dbReference type="NCBIfam" id="TIGR00436">
    <property type="entry name" value="era"/>
    <property type="match status" value="1"/>
</dbReference>
<feature type="binding site" evidence="7">
    <location>
        <begin position="66"/>
        <end position="70"/>
    </location>
    <ligand>
        <name>GTP</name>
        <dbReference type="ChEBI" id="CHEBI:37565"/>
    </ligand>
</feature>
<comment type="caution">
    <text evidence="12">The sequence shown here is derived from an EMBL/GenBank/DDBJ whole genome shotgun (WGS) entry which is preliminary data.</text>
</comment>
<keyword evidence="5 7" id="KW-0342">GTP-binding</keyword>
<evidence type="ECO:0000256" key="9">
    <source>
        <dbReference type="RuleBase" id="RU003761"/>
    </source>
</evidence>
<dbReference type="Pfam" id="PF01926">
    <property type="entry name" value="MMR_HSR1"/>
    <property type="match status" value="1"/>
</dbReference>
<feature type="region of interest" description="G1" evidence="8">
    <location>
        <begin position="19"/>
        <end position="26"/>
    </location>
</feature>
<dbReference type="PRINTS" id="PR00326">
    <property type="entry name" value="GTP1OBG"/>
</dbReference>
<evidence type="ECO:0000256" key="7">
    <source>
        <dbReference type="HAMAP-Rule" id="MF_00367"/>
    </source>
</evidence>
<feature type="region of interest" description="G2" evidence="8">
    <location>
        <begin position="45"/>
        <end position="49"/>
    </location>
</feature>
<comment type="similarity">
    <text evidence="1 7 8 9">Belongs to the TRAFAC class TrmE-Era-EngA-EngB-Septin-like GTPase superfamily. Era GTPase family.</text>
</comment>
<dbReference type="RefSeq" id="WP_087234835.1">
    <property type="nucleotide sequence ID" value="NZ_JAKNHQ010000007.1"/>
</dbReference>
<dbReference type="NCBIfam" id="NF000908">
    <property type="entry name" value="PRK00089.1"/>
    <property type="match status" value="1"/>
</dbReference>
<feature type="region of interest" description="G3" evidence="8">
    <location>
        <begin position="66"/>
        <end position="69"/>
    </location>
</feature>
<keyword evidence="7" id="KW-0690">Ribosome biogenesis</keyword>
<feature type="region of interest" description="G5" evidence="8">
    <location>
        <begin position="158"/>
        <end position="160"/>
    </location>
</feature>
<dbReference type="InterPro" id="IPR006073">
    <property type="entry name" value="GTP-bd"/>
</dbReference>
<dbReference type="SUPFAM" id="SSF54814">
    <property type="entry name" value="Prokaryotic type KH domain (KH-domain type II)"/>
    <property type="match status" value="1"/>
</dbReference>
<feature type="region of interest" description="G4" evidence="8">
    <location>
        <begin position="128"/>
        <end position="131"/>
    </location>
</feature>
<evidence type="ECO:0000259" key="11">
    <source>
        <dbReference type="PROSITE" id="PS51713"/>
    </source>
</evidence>
<dbReference type="CDD" id="cd04163">
    <property type="entry name" value="Era"/>
    <property type="match status" value="1"/>
</dbReference>
<evidence type="ECO:0000259" key="10">
    <source>
        <dbReference type="PROSITE" id="PS50823"/>
    </source>
</evidence>
<dbReference type="Gene3D" id="3.40.50.300">
    <property type="entry name" value="P-loop containing nucleotide triphosphate hydrolases"/>
    <property type="match status" value="1"/>
</dbReference>
<dbReference type="PROSITE" id="PS51713">
    <property type="entry name" value="G_ERA"/>
    <property type="match status" value="1"/>
</dbReference>
<dbReference type="InterPro" id="IPR030388">
    <property type="entry name" value="G_ERA_dom"/>
</dbReference>
<dbReference type="Gene3D" id="3.30.300.20">
    <property type="match status" value="1"/>
</dbReference>
<dbReference type="PANTHER" id="PTHR42698:SF1">
    <property type="entry name" value="GTPASE ERA, MITOCHONDRIAL"/>
    <property type="match status" value="1"/>
</dbReference>
<evidence type="ECO:0000256" key="3">
    <source>
        <dbReference type="ARBA" id="ARBA00022741"/>
    </source>
</evidence>
<protein>
    <recommendedName>
        <fullName evidence="2 7">GTPase Era</fullName>
    </recommendedName>
</protein>
<evidence type="ECO:0000256" key="8">
    <source>
        <dbReference type="PROSITE-ProRule" id="PRU01050"/>
    </source>
</evidence>
<keyword evidence="6 7" id="KW-0472">Membrane</keyword>
<dbReference type="PROSITE" id="PS50823">
    <property type="entry name" value="KH_TYPE_2"/>
    <property type="match status" value="1"/>
</dbReference>
<dbReference type="NCBIfam" id="TIGR00231">
    <property type="entry name" value="small_GTP"/>
    <property type="match status" value="1"/>
</dbReference>
<reference evidence="12 13" key="1">
    <citation type="submission" date="2022-01" db="EMBL/GenBank/DDBJ databases">
        <title>Collection of gut derived symbiotic bacterial strains cultured from healthy donors.</title>
        <authorList>
            <person name="Lin H."/>
            <person name="Kohout C."/>
            <person name="Waligurski E."/>
            <person name="Pamer E.G."/>
        </authorList>
    </citation>
    <scope>NUCLEOTIDE SEQUENCE [LARGE SCALE GENOMIC DNA]</scope>
    <source>
        <strain evidence="12 13">DFI.7.58</strain>
    </source>
</reference>
<feature type="domain" description="Era-type G" evidence="11">
    <location>
        <begin position="11"/>
        <end position="180"/>
    </location>
</feature>
<dbReference type="Pfam" id="PF07650">
    <property type="entry name" value="KH_2"/>
    <property type="match status" value="1"/>
</dbReference>
<keyword evidence="7" id="KW-1003">Cell membrane</keyword>
<evidence type="ECO:0000256" key="4">
    <source>
        <dbReference type="ARBA" id="ARBA00022884"/>
    </source>
</evidence>
<feature type="domain" description="KH type-2" evidence="10">
    <location>
        <begin position="210"/>
        <end position="287"/>
    </location>
</feature>
<comment type="subunit">
    <text evidence="7">Monomer.</text>
</comment>
<keyword evidence="4 7" id="KW-0694">RNA-binding</keyword>
<comment type="function">
    <text evidence="7">An essential GTPase that binds both GDP and GTP, with rapid nucleotide exchange. Plays a role in 16S rRNA processing and 30S ribosomal subunit biogenesis and possibly also in cell cycle regulation and energy metabolism.</text>
</comment>
<dbReference type="InterPro" id="IPR004044">
    <property type="entry name" value="KH_dom_type_2"/>
</dbReference>
<evidence type="ECO:0000313" key="12">
    <source>
        <dbReference type="EMBL" id="MCG4610570.1"/>
    </source>
</evidence>
<accession>A0ABS9MID5</accession>
<feature type="binding site" evidence="7">
    <location>
        <begin position="19"/>
        <end position="26"/>
    </location>
    <ligand>
        <name>GTP</name>
        <dbReference type="ChEBI" id="CHEBI:37565"/>
    </ligand>
</feature>
<dbReference type="InterPro" id="IPR009019">
    <property type="entry name" value="KH_sf_prok-type"/>
</dbReference>